<evidence type="ECO:0000313" key="8">
    <source>
        <dbReference type="Proteomes" id="UP000324065"/>
    </source>
</evidence>
<gene>
    <name evidence="7" type="ORF">F1188_12210</name>
</gene>
<dbReference type="InterPro" id="IPR028081">
    <property type="entry name" value="Leu-bd"/>
</dbReference>
<protein>
    <submittedName>
        <fullName evidence="7">Branched-chain amino acid ABC transporter substrate-binding protein</fullName>
    </submittedName>
</protein>
<comment type="similarity">
    <text evidence="1">Belongs to the leucine-binding protein family.</text>
</comment>
<proteinExistence type="inferred from homology"/>
<dbReference type="PRINTS" id="PR00337">
    <property type="entry name" value="LEUILEVALBP"/>
</dbReference>
<dbReference type="SUPFAM" id="SSF53822">
    <property type="entry name" value="Periplasmic binding protein-like I"/>
    <property type="match status" value="1"/>
</dbReference>
<keyword evidence="4" id="KW-0029">Amino-acid transport</keyword>
<reference evidence="7 8" key="1">
    <citation type="submission" date="2019-09" db="EMBL/GenBank/DDBJ databases">
        <title>Genome sequence of Roseospira marina, one of the more divergent members of the non-sulfur purple photosynthetic bacterial family, the Rhodospirillaceae.</title>
        <authorList>
            <person name="Meyer T."/>
            <person name="Kyndt J."/>
        </authorList>
    </citation>
    <scope>NUCLEOTIDE SEQUENCE [LARGE SCALE GENOMIC DNA]</scope>
    <source>
        <strain evidence="7 8">DSM 15113</strain>
    </source>
</reference>
<feature type="chain" id="PRO_5024452907" evidence="5">
    <location>
        <begin position="19"/>
        <end position="380"/>
    </location>
</feature>
<comment type="caution">
    <text evidence="7">The sequence shown here is derived from an EMBL/GenBank/DDBJ whole genome shotgun (WGS) entry which is preliminary data.</text>
</comment>
<evidence type="ECO:0000256" key="5">
    <source>
        <dbReference type="SAM" id="SignalP"/>
    </source>
</evidence>
<keyword evidence="2" id="KW-0813">Transport</keyword>
<dbReference type="Pfam" id="PF13458">
    <property type="entry name" value="Peripla_BP_6"/>
    <property type="match status" value="1"/>
</dbReference>
<dbReference type="InterPro" id="IPR028082">
    <property type="entry name" value="Peripla_BP_I"/>
</dbReference>
<dbReference type="CDD" id="cd06342">
    <property type="entry name" value="PBP1_ABC_LIVBP-like"/>
    <property type="match status" value="1"/>
</dbReference>
<dbReference type="Proteomes" id="UP000324065">
    <property type="component" value="Unassembled WGS sequence"/>
</dbReference>
<evidence type="ECO:0000313" key="7">
    <source>
        <dbReference type="EMBL" id="KAA5605352.1"/>
    </source>
</evidence>
<evidence type="ECO:0000256" key="1">
    <source>
        <dbReference type="ARBA" id="ARBA00010062"/>
    </source>
</evidence>
<keyword evidence="3 5" id="KW-0732">Signal</keyword>
<name>A0A5M6IB48_9PROT</name>
<dbReference type="PANTHER" id="PTHR47151">
    <property type="entry name" value="LEU/ILE/VAL-BINDING ABC TRANSPORTER SUBUNIT"/>
    <property type="match status" value="1"/>
</dbReference>
<accession>A0A5M6IB48</accession>
<evidence type="ECO:0000259" key="6">
    <source>
        <dbReference type="Pfam" id="PF13458"/>
    </source>
</evidence>
<dbReference type="InterPro" id="IPR000709">
    <property type="entry name" value="Leu_Ile_Val-bd"/>
</dbReference>
<feature type="signal peptide" evidence="5">
    <location>
        <begin position="1"/>
        <end position="18"/>
    </location>
</feature>
<dbReference type="PANTHER" id="PTHR47151:SF2">
    <property type="entry name" value="AMINO ACID BINDING PROTEIN"/>
    <property type="match status" value="1"/>
</dbReference>
<organism evidence="7 8">
    <name type="scientific">Roseospira marina</name>
    <dbReference type="NCBI Taxonomy" id="140057"/>
    <lineage>
        <taxon>Bacteria</taxon>
        <taxon>Pseudomonadati</taxon>
        <taxon>Pseudomonadota</taxon>
        <taxon>Alphaproteobacteria</taxon>
        <taxon>Rhodospirillales</taxon>
        <taxon>Rhodospirillaceae</taxon>
        <taxon>Roseospira</taxon>
    </lineage>
</organism>
<evidence type="ECO:0000256" key="2">
    <source>
        <dbReference type="ARBA" id="ARBA00022448"/>
    </source>
</evidence>
<dbReference type="AlphaFoldDB" id="A0A5M6IB48"/>
<evidence type="ECO:0000256" key="4">
    <source>
        <dbReference type="ARBA" id="ARBA00022970"/>
    </source>
</evidence>
<dbReference type="EMBL" id="VWPJ01000010">
    <property type="protein sequence ID" value="KAA5605352.1"/>
    <property type="molecule type" value="Genomic_DNA"/>
</dbReference>
<dbReference type="OrthoDB" id="9768386at2"/>
<evidence type="ECO:0000256" key="3">
    <source>
        <dbReference type="ARBA" id="ARBA00022729"/>
    </source>
</evidence>
<dbReference type="Gene3D" id="3.40.50.2300">
    <property type="match status" value="2"/>
</dbReference>
<dbReference type="GO" id="GO:0006865">
    <property type="term" value="P:amino acid transport"/>
    <property type="evidence" value="ECO:0007669"/>
    <property type="project" value="UniProtKB-KW"/>
</dbReference>
<feature type="domain" description="Leucine-binding protein" evidence="6">
    <location>
        <begin position="21"/>
        <end position="347"/>
    </location>
</feature>
<sequence>MGAALAVAVALTTVPAVAKDTVKIAFIGPLTGGVSAQGLGGRNSAVLAVALRNQDEDAAYTYDLVSLDDECKPNVGVQVATKTAADRHVIGAITHYCSAVAMGAVDIYHKFGLPVIVWGAVLPDITYGNDYAEVHRVNGTMINQNEVAAQFMLDHGYKTWAVIHDTTDYGKGHNKYFSEFLTKGGGEILGTFGVTADQRDFTAELTKIKDLDPDVIYFGGLTPLGVRIRQQMDKLGIDAQFQGTSGIVSESFVEGVGDLAEGTVAFREGAPAEKLPGGQFFLSEYETAGYDEPAEAYGPFAFAATNLLMDAIEAVGPDRKAVTEYLADIENHESITGPISFDDHGQNTVAVITKYVVQDGTWTVWEDSAYASGDRALARP</sequence>
<keyword evidence="8" id="KW-1185">Reference proteome</keyword>